<comment type="caution">
    <text evidence="1">The sequence shown here is derived from an EMBL/GenBank/DDBJ whole genome shotgun (WGS) entry which is preliminary data.</text>
</comment>
<accession>F7R2N0</accession>
<protein>
    <submittedName>
        <fullName evidence="1">Uncharacterized protein</fullName>
    </submittedName>
</protein>
<dbReference type="EMBL" id="AFOJ01000007">
    <property type="protein sequence ID" value="EGM50280.1"/>
    <property type="molecule type" value="Genomic_DNA"/>
</dbReference>
<dbReference type="AlphaFoldDB" id="F7R2N0"/>
<evidence type="ECO:0000313" key="1">
    <source>
        <dbReference type="EMBL" id="EGM50280.1"/>
    </source>
</evidence>
<gene>
    <name evidence="1" type="ORF">LRU_01962</name>
</gene>
<sequence>MKYNNVDIAPKPGDDGKPYLVIKVKRFLAGGELKYEIKVKGKSIHTHKPKDSASWVDRLEEWDALMND</sequence>
<evidence type="ECO:0000313" key="2">
    <source>
        <dbReference type="Proteomes" id="UP000002971"/>
    </source>
</evidence>
<organism evidence="1 2">
    <name type="scientific">Ligilactobacillus ruminis SPM0211</name>
    <dbReference type="NCBI Taxonomy" id="1040964"/>
    <lineage>
        <taxon>Bacteria</taxon>
        <taxon>Bacillati</taxon>
        <taxon>Bacillota</taxon>
        <taxon>Bacilli</taxon>
        <taxon>Lactobacillales</taxon>
        <taxon>Lactobacillaceae</taxon>
        <taxon>Ligilactobacillus</taxon>
    </lineage>
</organism>
<proteinExistence type="predicted"/>
<name>F7R2N0_9LACO</name>
<dbReference type="Proteomes" id="UP000002971">
    <property type="component" value="Unassembled WGS sequence"/>
</dbReference>
<reference evidence="1 2" key="1">
    <citation type="journal article" date="2011" name="J. Bacteriol.">
        <title>Genome Sequence of Lactobacillus ruminis SPM0211, Isolated from a Fecal Sample from a Healthy Korean.</title>
        <authorList>
            <person name="Lee S."/>
            <person name="Cho Y.J."/>
            <person name="Lee A.H."/>
            <person name="Chun J."/>
            <person name="Ha N.J."/>
            <person name="Ko G."/>
        </authorList>
    </citation>
    <scope>NUCLEOTIDE SEQUENCE [LARGE SCALE GENOMIC DNA]</scope>
    <source>
        <strain evidence="1 2">SPM0211</strain>
    </source>
</reference>